<dbReference type="InterPro" id="IPR050229">
    <property type="entry name" value="GlpE_sulfurtransferase"/>
</dbReference>
<dbReference type="RefSeq" id="WP_073375897.1">
    <property type="nucleotide sequence ID" value="NZ_FQXS01000011.1"/>
</dbReference>
<dbReference type="PANTHER" id="PTHR43031:SF1">
    <property type="entry name" value="PYRIDINE NUCLEOTIDE-DISULPHIDE OXIDOREDUCTASE"/>
    <property type="match status" value="1"/>
</dbReference>
<name>A0A1M5W8M6_9BACT</name>
<dbReference type="GO" id="GO:0016491">
    <property type="term" value="F:oxidoreductase activity"/>
    <property type="evidence" value="ECO:0007669"/>
    <property type="project" value="InterPro"/>
</dbReference>
<dbReference type="InterPro" id="IPR003251">
    <property type="entry name" value="Rr_diiron-bd_dom"/>
</dbReference>
<evidence type="ECO:0000313" key="2">
    <source>
        <dbReference type="EMBL" id="SHH83830.1"/>
    </source>
</evidence>
<dbReference type="InterPro" id="IPR012347">
    <property type="entry name" value="Ferritin-like"/>
</dbReference>
<dbReference type="SUPFAM" id="SSF52821">
    <property type="entry name" value="Rhodanese/Cell cycle control phosphatase"/>
    <property type="match status" value="1"/>
</dbReference>
<protein>
    <submittedName>
        <fullName evidence="2">Rhodanese-related sulfurtransferase</fullName>
    </submittedName>
</protein>
<evidence type="ECO:0000313" key="3">
    <source>
        <dbReference type="Proteomes" id="UP000184139"/>
    </source>
</evidence>
<dbReference type="Gene3D" id="3.40.250.10">
    <property type="entry name" value="Rhodanese-like domain"/>
    <property type="match status" value="1"/>
</dbReference>
<evidence type="ECO:0000259" key="1">
    <source>
        <dbReference type="PROSITE" id="PS50206"/>
    </source>
</evidence>
<organism evidence="2 3">
    <name type="scientific">Desulfofustis glycolicus DSM 9705</name>
    <dbReference type="NCBI Taxonomy" id="1121409"/>
    <lineage>
        <taxon>Bacteria</taxon>
        <taxon>Pseudomonadati</taxon>
        <taxon>Thermodesulfobacteriota</taxon>
        <taxon>Desulfobulbia</taxon>
        <taxon>Desulfobulbales</taxon>
        <taxon>Desulfocapsaceae</taxon>
        <taxon>Desulfofustis</taxon>
    </lineage>
</organism>
<dbReference type="EMBL" id="FQXS01000011">
    <property type="protein sequence ID" value="SHH83830.1"/>
    <property type="molecule type" value="Genomic_DNA"/>
</dbReference>
<accession>A0A1M5W8M6</accession>
<dbReference type="AlphaFoldDB" id="A0A1M5W8M6"/>
<gene>
    <name evidence="2" type="ORF">SAMN02745124_02153</name>
</gene>
<dbReference type="InterPro" id="IPR009078">
    <property type="entry name" value="Ferritin-like_SF"/>
</dbReference>
<dbReference type="Proteomes" id="UP000184139">
    <property type="component" value="Unassembled WGS sequence"/>
</dbReference>
<dbReference type="CDD" id="cd00158">
    <property type="entry name" value="RHOD"/>
    <property type="match status" value="1"/>
</dbReference>
<dbReference type="InterPro" id="IPR036873">
    <property type="entry name" value="Rhodanese-like_dom_sf"/>
</dbReference>
<dbReference type="PROSITE" id="PS50206">
    <property type="entry name" value="RHODANESE_3"/>
    <property type="match status" value="1"/>
</dbReference>
<dbReference type="CDD" id="cd01045">
    <property type="entry name" value="Ferritin_like_AB"/>
    <property type="match status" value="1"/>
</dbReference>
<dbReference type="GO" id="GO:0046872">
    <property type="term" value="F:metal ion binding"/>
    <property type="evidence" value="ECO:0007669"/>
    <property type="project" value="InterPro"/>
</dbReference>
<keyword evidence="3" id="KW-1185">Reference proteome</keyword>
<proteinExistence type="predicted"/>
<dbReference type="OrthoDB" id="285281at2"/>
<keyword evidence="2" id="KW-0808">Transferase</keyword>
<dbReference type="InterPro" id="IPR001307">
    <property type="entry name" value="Thiosulphate_STrfase_CS"/>
</dbReference>
<dbReference type="Pfam" id="PF02915">
    <property type="entry name" value="Rubrerythrin"/>
    <property type="match status" value="1"/>
</dbReference>
<dbReference type="GO" id="GO:0004792">
    <property type="term" value="F:thiosulfate-cyanide sulfurtransferase activity"/>
    <property type="evidence" value="ECO:0007669"/>
    <property type="project" value="InterPro"/>
</dbReference>
<dbReference type="Gene3D" id="1.20.1260.10">
    <property type="match status" value="1"/>
</dbReference>
<dbReference type="PANTHER" id="PTHR43031">
    <property type="entry name" value="FAD-DEPENDENT OXIDOREDUCTASE"/>
    <property type="match status" value="1"/>
</dbReference>
<dbReference type="SUPFAM" id="SSF47240">
    <property type="entry name" value="Ferritin-like"/>
    <property type="match status" value="1"/>
</dbReference>
<reference evidence="2 3" key="1">
    <citation type="submission" date="2016-11" db="EMBL/GenBank/DDBJ databases">
        <authorList>
            <person name="Jaros S."/>
            <person name="Januszkiewicz K."/>
            <person name="Wedrychowicz H."/>
        </authorList>
    </citation>
    <scope>NUCLEOTIDE SEQUENCE [LARGE SCALE GENOMIC DNA]</scope>
    <source>
        <strain evidence="2 3">DSM 9705</strain>
    </source>
</reference>
<dbReference type="Pfam" id="PF00581">
    <property type="entry name" value="Rhodanese"/>
    <property type="match status" value="1"/>
</dbReference>
<dbReference type="InterPro" id="IPR001763">
    <property type="entry name" value="Rhodanese-like_dom"/>
</dbReference>
<feature type="domain" description="Rhodanese" evidence="1">
    <location>
        <begin position="26"/>
        <end position="110"/>
    </location>
</feature>
<dbReference type="STRING" id="1121409.SAMN02745124_02153"/>
<dbReference type="SMART" id="SM00450">
    <property type="entry name" value="RHOD"/>
    <property type="match status" value="1"/>
</dbReference>
<sequence>MNWETFFEDSENVTAEETRRFIESGEPERYQLVDVRQPKEYEQTHIPGAILLPLAELPKRTGELNRDKPTIVYCRSGVRSKAACQVLSRSGIKHVFNMTGGIITWQGAQAEGDVEDGLEFFANGNFPTTFELAYQMEDGLRRFYLALAEKTELAEEREMLHQLAGFEDSHMDRLKAKYSQDGGTQPLRVMEGGLDIEQAIEIFKSQLGSIELVLQLGMKLEAQAFDLYQRLAWKHQGEETSAFYQQMADDEQQHLLQLSRELDRVLGETNPA</sequence>
<dbReference type="PROSITE" id="PS00380">
    <property type="entry name" value="RHODANESE_1"/>
    <property type="match status" value="1"/>
</dbReference>